<dbReference type="EMBL" id="JADWYS010000001">
    <property type="protein sequence ID" value="MBG9389845.1"/>
    <property type="molecule type" value="Genomic_DNA"/>
</dbReference>
<dbReference type="Pfam" id="PF03795">
    <property type="entry name" value="YCII"/>
    <property type="match status" value="1"/>
</dbReference>
<organism evidence="3 4">
    <name type="scientific">Caenimonas aquaedulcis</name>
    <dbReference type="NCBI Taxonomy" id="2793270"/>
    <lineage>
        <taxon>Bacteria</taxon>
        <taxon>Pseudomonadati</taxon>
        <taxon>Pseudomonadota</taxon>
        <taxon>Betaproteobacteria</taxon>
        <taxon>Burkholderiales</taxon>
        <taxon>Comamonadaceae</taxon>
        <taxon>Caenimonas</taxon>
    </lineage>
</organism>
<evidence type="ECO:0000313" key="3">
    <source>
        <dbReference type="EMBL" id="MBG9389845.1"/>
    </source>
</evidence>
<feature type="domain" description="YCII-related" evidence="2">
    <location>
        <begin position="1"/>
        <end position="111"/>
    </location>
</feature>
<dbReference type="PANTHER" id="PTHR35174:SF3">
    <property type="entry name" value="BLL7171 PROTEIN"/>
    <property type="match status" value="1"/>
</dbReference>
<dbReference type="AlphaFoldDB" id="A0A931H708"/>
<reference evidence="3" key="1">
    <citation type="submission" date="2020-11" db="EMBL/GenBank/DDBJ databases">
        <title>Bacterial whole genome sequence for Caenimonas sp. DR4.4.</title>
        <authorList>
            <person name="Le V."/>
            <person name="Ko S.-R."/>
            <person name="Ahn C.-Y."/>
            <person name="Oh H.-M."/>
        </authorList>
    </citation>
    <scope>NUCLEOTIDE SEQUENCE</scope>
    <source>
        <strain evidence="3">DR4.4</strain>
    </source>
</reference>
<proteinExistence type="inferred from homology"/>
<protein>
    <submittedName>
        <fullName evidence="3">Dehydrogenase</fullName>
    </submittedName>
</protein>
<accession>A0A931H708</accession>
<dbReference type="SUPFAM" id="SSF54909">
    <property type="entry name" value="Dimeric alpha+beta barrel"/>
    <property type="match status" value="1"/>
</dbReference>
<name>A0A931H708_9BURK</name>
<dbReference type="PANTHER" id="PTHR35174">
    <property type="entry name" value="BLL7171 PROTEIN-RELATED"/>
    <property type="match status" value="1"/>
</dbReference>
<sequence>MPYMLLIQEPVGQRATRTQAEGEAVFARMLRFADELKTRGVLRGVESLSSPREGAARVQVRGGKAQVLDGPFAEAKEMVGGFFLVDVATREEAVAIARECPAAEWATVEVRATGPCYT</sequence>
<evidence type="ECO:0000256" key="1">
    <source>
        <dbReference type="ARBA" id="ARBA00007689"/>
    </source>
</evidence>
<gene>
    <name evidence="3" type="ORF">I5803_17575</name>
</gene>
<keyword evidence="4" id="KW-1185">Reference proteome</keyword>
<comment type="similarity">
    <text evidence="1">Belongs to the YciI family.</text>
</comment>
<dbReference type="RefSeq" id="WP_196987617.1">
    <property type="nucleotide sequence ID" value="NZ_JADWYS010000001.1"/>
</dbReference>
<dbReference type="Proteomes" id="UP000651050">
    <property type="component" value="Unassembled WGS sequence"/>
</dbReference>
<dbReference type="InterPro" id="IPR005545">
    <property type="entry name" value="YCII"/>
</dbReference>
<evidence type="ECO:0000313" key="4">
    <source>
        <dbReference type="Proteomes" id="UP000651050"/>
    </source>
</evidence>
<comment type="caution">
    <text evidence="3">The sequence shown here is derived from an EMBL/GenBank/DDBJ whole genome shotgun (WGS) entry which is preliminary data.</text>
</comment>
<dbReference type="Gene3D" id="3.30.70.1060">
    <property type="entry name" value="Dimeric alpha+beta barrel"/>
    <property type="match status" value="1"/>
</dbReference>
<dbReference type="InterPro" id="IPR011008">
    <property type="entry name" value="Dimeric_a/b-barrel"/>
</dbReference>
<evidence type="ECO:0000259" key="2">
    <source>
        <dbReference type="Pfam" id="PF03795"/>
    </source>
</evidence>